<dbReference type="PANTHER" id="PTHR10629:SF52">
    <property type="entry name" value="DNA (CYTOSINE-5)-METHYLTRANSFERASE 1"/>
    <property type="match status" value="1"/>
</dbReference>
<proteinExistence type="predicted"/>
<organism evidence="6 7">
    <name type="scientific">Streptomyces echinoruber</name>
    <dbReference type="NCBI Taxonomy" id="68898"/>
    <lineage>
        <taxon>Bacteria</taxon>
        <taxon>Bacillati</taxon>
        <taxon>Actinomycetota</taxon>
        <taxon>Actinomycetes</taxon>
        <taxon>Kitasatosporales</taxon>
        <taxon>Streptomycetaceae</taxon>
        <taxon>Streptomyces</taxon>
    </lineage>
</organism>
<evidence type="ECO:0000256" key="1">
    <source>
        <dbReference type="ARBA" id="ARBA00011975"/>
    </source>
</evidence>
<accession>A0A918V5K2</accession>
<protein>
    <recommendedName>
        <fullName evidence="1">DNA (cytosine-5-)-methyltransferase</fullName>
        <ecNumber evidence="1">2.1.1.37</ecNumber>
    </recommendedName>
</protein>
<evidence type="ECO:0000256" key="3">
    <source>
        <dbReference type="ARBA" id="ARBA00022679"/>
    </source>
</evidence>
<dbReference type="AlphaFoldDB" id="A0A918V5K2"/>
<dbReference type="InterPro" id="IPR050390">
    <property type="entry name" value="C5-Methyltransferase"/>
</dbReference>
<dbReference type="PANTHER" id="PTHR10629">
    <property type="entry name" value="CYTOSINE-SPECIFIC METHYLTRANSFERASE"/>
    <property type="match status" value="1"/>
</dbReference>
<gene>
    <name evidence="6" type="primary">dcm</name>
    <name evidence="6" type="ORF">GCM10010389_08370</name>
</gene>
<dbReference type="RefSeq" id="WP_229879218.1">
    <property type="nucleotide sequence ID" value="NZ_BMWH01000002.1"/>
</dbReference>
<dbReference type="EMBL" id="BMWH01000002">
    <property type="protein sequence ID" value="GGZ73187.1"/>
    <property type="molecule type" value="Genomic_DNA"/>
</dbReference>
<dbReference type="GO" id="GO:0044027">
    <property type="term" value="P:negative regulation of gene expression via chromosomal CpG island methylation"/>
    <property type="evidence" value="ECO:0007669"/>
    <property type="project" value="TreeGrafter"/>
</dbReference>
<keyword evidence="5" id="KW-0680">Restriction system</keyword>
<evidence type="ECO:0000256" key="5">
    <source>
        <dbReference type="ARBA" id="ARBA00022747"/>
    </source>
</evidence>
<dbReference type="GO" id="GO:0003677">
    <property type="term" value="F:DNA binding"/>
    <property type="evidence" value="ECO:0007669"/>
    <property type="project" value="TreeGrafter"/>
</dbReference>
<keyword evidence="4" id="KW-0949">S-adenosyl-L-methionine</keyword>
<dbReference type="SUPFAM" id="SSF53335">
    <property type="entry name" value="S-adenosyl-L-methionine-dependent methyltransferases"/>
    <property type="match status" value="1"/>
</dbReference>
<reference evidence="6" key="1">
    <citation type="journal article" date="2014" name="Int. J. Syst. Evol. Microbiol.">
        <title>Complete genome sequence of Corynebacterium casei LMG S-19264T (=DSM 44701T), isolated from a smear-ripened cheese.</title>
        <authorList>
            <consortium name="US DOE Joint Genome Institute (JGI-PGF)"/>
            <person name="Walter F."/>
            <person name="Albersmeier A."/>
            <person name="Kalinowski J."/>
            <person name="Ruckert C."/>
        </authorList>
    </citation>
    <scope>NUCLEOTIDE SEQUENCE</scope>
    <source>
        <strain evidence="6">JCM 5016</strain>
    </source>
</reference>
<dbReference type="GO" id="GO:0003886">
    <property type="term" value="F:DNA (cytosine-5-)-methyltransferase activity"/>
    <property type="evidence" value="ECO:0007669"/>
    <property type="project" value="UniProtKB-EC"/>
</dbReference>
<keyword evidence="3" id="KW-0808">Transferase</keyword>
<dbReference type="GO" id="GO:0032259">
    <property type="term" value="P:methylation"/>
    <property type="evidence" value="ECO:0007669"/>
    <property type="project" value="UniProtKB-KW"/>
</dbReference>
<dbReference type="Gene3D" id="3.40.50.150">
    <property type="entry name" value="Vaccinia Virus protein VP39"/>
    <property type="match status" value="1"/>
</dbReference>
<comment type="caution">
    <text evidence="6">The sequence shown here is derived from an EMBL/GenBank/DDBJ whole genome shotgun (WGS) entry which is preliminary data.</text>
</comment>
<name>A0A918V5K2_9ACTN</name>
<dbReference type="InterPro" id="IPR029063">
    <property type="entry name" value="SAM-dependent_MTases_sf"/>
</dbReference>
<evidence type="ECO:0000313" key="7">
    <source>
        <dbReference type="Proteomes" id="UP000623010"/>
    </source>
</evidence>
<evidence type="ECO:0000256" key="4">
    <source>
        <dbReference type="ARBA" id="ARBA00022691"/>
    </source>
</evidence>
<keyword evidence="2 6" id="KW-0489">Methyltransferase</keyword>
<dbReference type="InterPro" id="IPR001525">
    <property type="entry name" value="C5_MeTfrase"/>
</dbReference>
<keyword evidence="7" id="KW-1185">Reference proteome</keyword>
<reference evidence="6" key="2">
    <citation type="submission" date="2020-09" db="EMBL/GenBank/DDBJ databases">
        <authorList>
            <person name="Sun Q."/>
            <person name="Ohkuma M."/>
        </authorList>
    </citation>
    <scope>NUCLEOTIDE SEQUENCE</scope>
    <source>
        <strain evidence="6">JCM 5016</strain>
    </source>
</reference>
<dbReference type="Proteomes" id="UP000623010">
    <property type="component" value="Unassembled WGS sequence"/>
</dbReference>
<sequence length="597" mass="66137">MAYIDATTRAVAVTSTVTTPRPARAYKHDGTELTVMDWFCGAGGSSQGADAVPNVKVTRAANHWKRALESHMENFPGVAHYMGDIRKAPVWAWPVADIHWASPECTHWSIAQGKKRSFEKAVQGDLLDLYAELEGEKFQARDDEPDSGPTAEEEASRALMEEVPLYLRGVIERGNLVKAGVVENVVDVRKWWEWDRWVAEFHKLGYHTKLIALNSMHADPRSVHKAPQSRDRLYFAYWHRSLGRTPNWEKWLSPRAYCTGCGEWVSARQVFRRPGVDMGRYKSQYDYRCPNAKCGHQIVEPEVLPAAVAIDWSIKGIRIGDREQHGLWPLAEKTRKRIQAGLDKFARPMIVPTGGTWRTEATSLGEPMPTRTTRESDALAIPPLVVPCDGREGKIARPAYGPMQTQTGRAEFGLAWMPFIAEIRGGSSDARSITDPLATVCASGNHHALVTPPAMVMRNNGSTGDGGEHCTSVAEPLRTLTTAGHQSVVTWEPLLMPYYGNGQAKPVSEPVGTLSTRDRYALVQGEVSVDDVLFRMLQPHEVQRAMAFADDYVVLGSKRDRVKQLGNAVTPNAAEVLVCALAECITGEEIDRYATAA</sequence>
<dbReference type="GO" id="GO:0009307">
    <property type="term" value="P:DNA restriction-modification system"/>
    <property type="evidence" value="ECO:0007669"/>
    <property type="project" value="UniProtKB-KW"/>
</dbReference>
<evidence type="ECO:0000313" key="6">
    <source>
        <dbReference type="EMBL" id="GGZ73187.1"/>
    </source>
</evidence>
<dbReference type="Pfam" id="PF00145">
    <property type="entry name" value="DNA_methylase"/>
    <property type="match status" value="2"/>
</dbReference>
<evidence type="ECO:0000256" key="2">
    <source>
        <dbReference type="ARBA" id="ARBA00022603"/>
    </source>
</evidence>
<dbReference type="EC" id="2.1.1.37" evidence="1"/>
<dbReference type="Gene3D" id="3.90.120.10">
    <property type="entry name" value="DNA Methylase, subunit A, domain 2"/>
    <property type="match status" value="1"/>
</dbReference>